<dbReference type="InterPro" id="IPR011701">
    <property type="entry name" value="MFS"/>
</dbReference>
<comment type="caution">
    <text evidence="7">The sequence shown here is derived from an EMBL/GenBank/DDBJ whole genome shotgun (WGS) entry which is preliminary data.</text>
</comment>
<dbReference type="InterPro" id="IPR020846">
    <property type="entry name" value="MFS_dom"/>
</dbReference>
<dbReference type="InterPro" id="IPR053160">
    <property type="entry name" value="MFS_DHA3_Transporter"/>
</dbReference>
<evidence type="ECO:0000256" key="5">
    <source>
        <dbReference type="SAM" id="Phobius"/>
    </source>
</evidence>
<feature type="transmembrane region" description="Helical" evidence="5">
    <location>
        <begin position="56"/>
        <end position="75"/>
    </location>
</feature>
<dbReference type="Proteomes" id="UP000241222">
    <property type="component" value="Unassembled WGS sequence"/>
</dbReference>
<evidence type="ECO:0000256" key="1">
    <source>
        <dbReference type="ARBA" id="ARBA00004141"/>
    </source>
</evidence>
<name>A0A2T3IXZ5_9GAMM</name>
<keyword evidence="2 5" id="KW-0812">Transmembrane</keyword>
<evidence type="ECO:0000256" key="3">
    <source>
        <dbReference type="ARBA" id="ARBA00022989"/>
    </source>
</evidence>
<feature type="transmembrane region" description="Helical" evidence="5">
    <location>
        <begin position="318"/>
        <end position="342"/>
    </location>
</feature>
<gene>
    <name evidence="7" type="ORF">C9I99_14595</name>
</gene>
<reference evidence="7 8" key="1">
    <citation type="submission" date="2018-03" db="EMBL/GenBank/DDBJ databases">
        <title>Whole genome sequencing of Histamine producing bacteria.</title>
        <authorList>
            <person name="Butler K."/>
        </authorList>
    </citation>
    <scope>NUCLEOTIDE SEQUENCE [LARGE SCALE GENOMIC DNA]</scope>
    <source>
        <strain evidence="7 8">JCM 13586</strain>
    </source>
</reference>
<dbReference type="EMBL" id="PYMH01000006">
    <property type="protein sequence ID" value="PSU33406.1"/>
    <property type="molecule type" value="Genomic_DNA"/>
</dbReference>
<dbReference type="Gene3D" id="1.20.1250.20">
    <property type="entry name" value="MFS general substrate transporter like domains"/>
    <property type="match status" value="1"/>
</dbReference>
<feature type="transmembrane region" description="Helical" evidence="5">
    <location>
        <begin position="222"/>
        <end position="241"/>
    </location>
</feature>
<evidence type="ECO:0000256" key="4">
    <source>
        <dbReference type="ARBA" id="ARBA00023136"/>
    </source>
</evidence>
<proteinExistence type="predicted"/>
<feature type="transmembrane region" description="Helical" evidence="5">
    <location>
        <begin position="295"/>
        <end position="312"/>
    </location>
</feature>
<dbReference type="SUPFAM" id="SSF103473">
    <property type="entry name" value="MFS general substrate transporter"/>
    <property type="match status" value="1"/>
</dbReference>
<dbReference type="InterPro" id="IPR036259">
    <property type="entry name" value="MFS_trans_sf"/>
</dbReference>
<dbReference type="PANTHER" id="PTHR23530">
    <property type="entry name" value="TRANSPORT PROTEIN-RELATED"/>
    <property type="match status" value="1"/>
</dbReference>
<keyword evidence="3 5" id="KW-1133">Transmembrane helix</keyword>
<dbReference type="InterPro" id="IPR005829">
    <property type="entry name" value="Sugar_transporter_CS"/>
</dbReference>
<protein>
    <submittedName>
        <fullName evidence="7">MFS transporter</fullName>
    </submittedName>
</protein>
<dbReference type="GO" id="GO:0022857">
    <property type="term" value="F:transmembrane transporter activity"/>
    <property type="evidence" value="ECO:0007669"/>
    <property type="project" value="InterPro"/>
</dbReference>
<feature type="transmembrane region" description="Helical" evidence="5">
    <location>
        <begin position="168"/>
        <end position="186"/>
    </location>
</feature>
<evidence type="ECO:0000313" key="8">
    <source>
        <dbReference type="Proteomes" id="UP000241222"/>
    </source>
</evidence>
<evidence type="ECO:0000313" key="7">
    <source>
        <dbReference type="EMBL" id="PSU33406.1"/>
    </source>
</evidence>
<evidence type="ECO:0000259" key="6">
    <source>
        <dbReference type="PROSITE" id="PS50850"/>
    </source>
</evidence>
<dbReference type="AlphaFoldDB" id="A0A2T3IXZ5"/>
<keyword evidence="8" id="KW-1185">Reference proteome</keyword>
<sequence>MHWMITGISIPILVLLFQSRGLSLQDIGFVMAVWVGSTALLEVPLGGVADRYGRKTTYLLSLLVNIMGCCVLFYAAGLGPLLVAALFLGASRAIYSGTLDAWFYDSFQLCLVADSDNLGRTLTFHKAQAWVNISVTVGLAAGSVFGGWLPDYMASSGVEIASIYDANIAVVIAANIVLLAITLRLINEAGDQGHSVQAEFMCFRTSFGVITKAFSHAVIRRLMQTTIVYGAVLSSVETFWQPYLLGVMQHSAGTNVGVDNITAFGVIAGLYFFMSSLSSLCSIRLLTFVGGSHKTLLFATRLFSGAVLIMMANSSDTMSFSALYLLFFFCFTLGNSSQSVLINDNTEARHRSTMLSVSSLMVTSGAVCASLLFGVVSEHYGISLSWVMCGVGLMASSVLFVFMPEQRELATR</sequence>
<dbReference type="Pfam" id="PF07690">
    <property type="entry name" value="MFS_1"/>
    <property type="match status" value="1"/>
</dbReference>
<dbReference type="GO" id="GO:0016020">
    <property type="term" value="C:membrane"/>
    <property type="evidence" value="ECO:0007669"/>
    <property type="project" value="UniProtKB-SubCell"/>
</dbReference>
<feature type="transmembrane region" description="Helical" evidence="5">
    <location>
        <begin position="354"/>
        <end position="376"/>
    </location>
</feature>
<accession>A0A2T3IXZ5</accession>
<feature type="transmembrane region" description="Helical" evidence="5">
    <location>
        <begin position="129"/>
        <end position="148"/>
    </location>
</feature>
<comment type="subcellular location">
    <subcellularLocation>
        <location evidence="1">Membrane</location>
        <topology evidence="1">Multi-pass membrane protein</topology>
    </subcellularLocation>
</comment>
<feature type="transmembrane region" description="Helical" evidence="5">
    <location>
        <begin position="261"/>
        <end position="283"/>
    </location>
</feature>
<keyword evidence="4 5" id="KW-0472">Membrane</keyword>
<feature type="transmembrane region" description="Helical" evidence="5">
    <location>
        <begin position="382"/>
        <end position="402"/>
    </location>
</feature>
<evidence type="ECO:0000256" key="2">
    <source>
        <dbReference type="ARBA" id="ARBA00022692"/>
    </source>
</evidence>
<dbReference type="PROSITE" id="PS50850">
    <property type="entry name" value="MFS"/>
    <property type="match status" value="1"/>
</dbReference>
<dbReference type="PROSITE" id="PS00216">
    <property type="entry name" value="SUGAR_TRANSPORT_1"/>
    <property type="match status" value="1"/>
</dbReference>
<feature type="domain" description="Major facilitator superfamily (MFS) profile" evidence="6">
    <location>
        <begin position="1"/>
        <end position="407"/>
    </location>
</feature>
<dbReference type="PANTHER" id="PTHR23530:SF1">
    <property type="entry name" value="PERMEASE, MAJOR FACILITATOR SUPERFAMILY-RELATED"/>
    <property type="match status" value="1"/>
</dbReference>
<organism evidence="7 8">
    <name type="scientific">Photobacterium lutimaris</name>
    <dbReference type="NCBI Taxonomy" id="388278"/>
    <lineage>
        <taxon>Bacteria</taxon>
        <taxon>Pseudomonadati</taxon>
        <taxon>Pseudomonadota</taxon>
        <taxon>Gammaproteobacteria</taxon>
        <taxon>Vibrionales</taxon>
        <taxon>Vibrionaceae</taxon>
        <taxon>Photobacterium</taxon>
    </lineage>
</organism>
<feature type="transmembrane region" description="Helical" evidence="5">
    <location>
        <begin position="31"/>
        <end position="49"/>
    </location>
</feature>
<dbReference type="OrthoDB" id="9816124at2"/>